<dbReference type="InterPro" id="IPR021109">
    <property type="entry name" value="Peptidase_aspartic_dom_sf"/>
</dbReference>
<comment type="caution">
    <text evidence="1">The sequence shown here is derived from an EMBL/GenBank/DDBJ whole genome shotgun (WGS) entry which is preliminary data.</text>
</comment>
<sequence>MKFIIKDYIPVSSIPIQYKDSIRVYDHVLVDTGCSSTILDTDLAQEIEIIIDLENAITREMFGIGGSEICIEQKVENLIIDKYKFDQFTIQLGDIKELYGFDAILGNDFFMAKELLIDFYKYEINAPFNNY</sequence>
<proteinExistence type="predicted"/>
<dbReference type="Proteomes" id="UP000217083">
    <property type="component" value="Unassembled WGS sequence"/>
</dbReference>
<dbReference type="Gene3D" id="2.40.70.10">
    <property type="entry name" value="Acid Proteases"/>
    <property type="match status" value="1"/>
</dbReference>
<dbReference type="SUPFAM" id="SSF50630">
    <property type="entry name" value="Acid proteases"/>
    <property type="match status" value="1"/>
</dbReference>
<reference evidence="2" key="1">
    <citation type="submission" date="2017-08" db="EMBL/GenBank/DDBJ databases">
        <authorList>
            <person name="Huang Z."/>
        </authorList>
    </citation>
    <scope>NUCLEOTIDE SEQUENCE [LARGE SCALE GENOMIC DNA]</scope>
    <source>
        <strain evidence="2">SA5d-4</strain>
    </source>
</reference>
<keyword evidence="2" id="KW-1185">Reference proteome</keyword>
<evidence type="ECO:0000313" key="1">
    <source>
        <dbReference type="EMBL" id="OZM56913.1"/>
    </source>
</evidence>
<dbReference type="RefSeq" id="WP_094924402.1">
    <property type="nucleotide sequence ID" value="NZ_NPIA01000004.1"/>
</dbReference>
<evidence type="ECO:0008006" key="3">
    <source>
        <dbReference type="Google" id="ProtNLM"/>
    </source>
</evidence>
<organism evidence="1 2">
    <name type="scientific">Lottiidibacillus patelloidae</name>
    <dbReference type="NCBI Taxonomy" id="2670334"/>
    <lineage>
        <taxon>Bacteria</taxon>
        <taxon>Bacillati</taxon>
        <taxon>Bacillota</taxon>
        <taxon>Bacilli</taxon>
        <taxon>Bacillales</taxon>
        <taxon>Bacillaceae</taxon>
        <taxon>Lottiidibacillus</taxon>
    </lineage>
</organism>
<dbReference type="AlphaFoldDB" id="A0A263BT70"/>
<protein>
    <recommendedName>
        <fullName evidence="3">Peptidase A2 domain-containing protein</fullName>
    </recommendedName>
</protein>
<gene>
    <name evidence="1" type="ORF">CIB95_09080</name>
</gene>
<dbReference type="EMBL" id="NPIA01000004">
    <property type="protein sequence ID" value="OZM56913.1"/>
    <property type="molecule type" value="Genomic_DNA"/>
</dbReference>
<name>A0A263BT70_9BACI</name>
<reference evidence="1 2" key="2">
    <citation type="submission" date="2017-09" db="EMBL/GenBank/DDBJ databases">
        <title>Bacillus patelloidae sp. nov., isolated from the intestinal tract of a marine limpet.</title>
        <authorList>
            <person name="Liu R."/>
            <person name="Dong C."/>
            <person name="Shao Z."/>
        </authorList>
    </citation>
    <scope>NUCLEOTIDE SEQUENCE [LARGE SCALE GENOMIC DNA]</scope>
    <source>
        <strain evidence="1 2">SA5d-4</strain>
    </source>
</reference>
<accession>A0A263BT70</accession>
<evidence type="ECO:0000313" key="2">
    <source>
        <dbReference type="Proteomes" id="UP000217083"/>
    </source>
</evidence>